<dbReference type="AlphaFoldDB" id="A0A0D0BSS2"/>
<dbReference type="HOGENOM" id="CLU_2722512_0_0_1"/>
<gene>
    <name evidence="2" type="ORF">GYMLUDRAFT_49819</name>
</gene>
<sequence length="72" mass="7899">MAHYCQSIEANQLFKCPKSITTVDQIIRSVIQSQATSKGTLAQGSNAMRGKANQQQEKGHSKRTPEIVLSKP</sequence>
<name>A0A0D0BSS2_9AGAR</name>
<dbReference type="Proteomes" id="UP000053593">
    <property type="component" value="Unassembled WGS sequence"/>
</dbReference>
<feature type="compositionally biased region" description="Polar residues" evidence="1">
    <location>
        <begin position="35"/>
        <end position="56"/>
    </location>
</feature>
<evidence type="ECO:0000313" key="2">
    <source>
        <dbReference type="EMBL" id="KIK52674.1"/>
    </source>
</evidence>
<evidence type="ECO:0000256" key="1">
    <source>
        <dbReference type="SAM" id="MobiDB-lite"/>
    </source>
</evidence>
<feature type="region of interest" description="Disordered" evidence="1">
    <location>
        <begin position="35"/>
        <end position="72"/>
    </location>
</feature>
<proteinExistence type="predicted"/>
<protein>
    <submittedName>
        <fullName evidence="2">Uncharacterized protein</fullName>
    </submittedName>
</protein>
<organism evidence="2 3">
    <name type="scientific">Collybiopsis luxurians FD-317 M1</name>
    <dbReference type="NCBI Taxonomy" id="944289"/>
    <lineage>
        <taxon>Eukaryota</taxon>
        <taxon>Fungi</taxon>
        <taxon>Dikarya</taxon>
        <taxon>Basidiomycota</taxon>
        <taxon>Agaricomycotina</taxon>
        <taxon>Agaricomycetes</taxon>
        <taxon>Agaricomycetidae</taxon>
        <taxon>Agaricales</taxon>
        <taxon>Marasmiineae</taxon>
        <taxon>Omphalotaceae</taxon>
        <taxon>Collybiopsis</taxon>
        <taxon>Collybiopsis luxurians</taxon>
    </lineage>
</organism>
<accession>A0A0D0BSS2</accession>
<keyword evidence="3" id="KW-1185">Reference proteome</keyword>
<dbReference type="EMBL" id="KN834839">
    <property type="protein sequence ID" value="KIK52674.1"/>
    <property type="molecule type" value="Genomic_DNA"/>
</dbReference>
<reference evidence="2 3" key="1">
    <citation type="submission" date="2014-04" db="EMBL/GenBank/DDBJ databases">
        <title>Evolutionary Origins and Diversification of the Mycorrhizal Mutualists.</title>
        <authorList>
            <consortium name="DOE Joint Genome Institute"/>
            <consortium name="Mycorrhizal Genomics Consortium"/>
            <person name="Kohler A."/>
            <person name="Kuo A."/>
            <person name="Nagy L.G."/>
            <person name="Floudas D."/>
            <person name="Copeland A."/>
            <person name="Barry K.W."/>
            <person name="Cichocki N."/>
            <person name="Veneault-Fourrey C."/>
            <person name="LaButti K."/>
            <person name="Lindquist E.A."/>
            <person name="Lipzen A."/>
            <person name="Lundell T."/>
            <person name="Morin E."/>
            <person name="Murat C."/>
            <person name="Riley R."/>
            <person name="Ohm R."/>
            <person name="Sun H."/>
            <person name="Tunlid A."/>
            <person name="Henrissat B."/>
            <person name="Grigoriev I.V."/>
            <person name="Hibbett D.S."/>
            <person name="Martin F."/>
        </authorList>
    </citation>
    <scope>NUCLEOTIDE SEQUENCE [LARGE SCALE GENOMIC DNA]</scope>
    <source>
        <strain evidence="2 3">FD-317 M1</strain>
    </source>
</reference>
<evidence type="ECO:0000313" key="3">
    <source>
        <dbReference type="Proteomes" id="UP000053593"/>
    </source>
</evidence>